<evidence type="ECO:0000313" key="3">
    <source>
        <dbReference type="Proteomes" id="UP000053820"/>
    </source>
</evidence>
<gene>
    <name evidence="2" type="ORF">HYDPIDRAFT_29506</name>
</gene>
<name>A0A0C9W7N3_9AGAM</name>
<dbReference type="HOGENOM" id="CLU_086108_0_0_1"/>
<dbReference type="OrthoDB" id="2653524at2759"/>
<dbReference type="EMBL" id="KN839851">
    <property type="protein sequence ID" value="KIJ63243.1"/>
    <property type="molecule type" value="Genomic_DNA"/>
</dbReference>
<feature type="coiled-coil region" evidence="1">
    <location>
        <begin position="209"/>
        <end position="236"/>
    </location>
</feature>
<sequence>MVKPTGGIEVEADDDAIGVLLLPLASFPVVQTWLHRRGAAIEAALAYPVLEDQKADFAELLAAEGRQISAFIGAYPAAEKLSIDPSLAHLIRECQVPQSALHILSSVSDSPWANEEKARPSYASQVPLPITQQWWRPFHEAACTRALFPPTPSMESPNTEDRIQRLQRAHESLRECLSFADGEINCKSNAIHAAVAAQVAKWEALKQHLELYQVTLNMLKERCADLQKRAEESKALAACQ</sequence>
<keyword evidence="1" id="KW-0175">Coiled coil</keyword>
<dbReference type="AlphaFoldDB" id="A0A0C9W7N3"/>
<evidence type="ECO:0000256" key="1">
    <source>
        <dbReference type="SAM" id="Coils"/>
    </source>
</evidence>
<dbReference type="Proteomes" id="UP000053820">
    <property type="component" value="Unassembled WGS sequence"/>
</dbReference>
<reference evidence="2 3" key="1">
    <citation type="submission" date="2014-04" db="EMBL/GenBank/DDBJ databases">
        <title>Evolutionary Origins and Diversification of the Mycorrhizal Mutualists.</title>
        <authorList>
            <consortium name="DOE Joint Genome Institute"/>
            <consortium name="Mycorrhizal Genomics Consortium"/>
            <person name="Kohler A."/>
            <person name="Kuo A."/>
            <person name="Nagy L.G."/>
            <person name="Floudas D."/>
            <person name="Copeland A."/>
            <person name="Barry K.W."/>
            <person name="Cichocki N."/>
            <person name="Veneault-Fourrey C."/>
            <person name="LaButti K."/>
            <person name="Lindquist E.A."/>
            <person name="Lipzen A."/>
            <person name="Lundell T."/>
            <person name="Morin E."/>
            <person name="Murat C."/>
            <person name="Riley R."/>
            <person name="Ohm R."/>
            <person name="Sun H."/>
            <person name="Tunlid A."/>
            <person name="Henrissat B."/>
            <person name="Grigoriev I.V."/>
            <person name="Hibbett D.S."/>
            <person name="Martin F."/>
        </authorList>
    </citation>
    <scope>NUCLEOTIDE SEQUENCE [LARGE SCALE GENOMIC DNA]</scope>
    <source>
        <strain evidence="2 3">MD-312</strain>
    </source>
</reference>
<accession>A0A0C9W7N3</accession>
<proteinExistence type="predicted"/>
<protein>
    <submittedName>
        <fullName evidence="2">Uncharacterized protein</fullName>
    </submittedName>
</protein>
<organism evidence="2 3">
    <name type="scientific">Hydnomerulius pinastri MD-312</name>
    <dbReference type="NCBI Taxonomy" id="994086"/>
    <lineage>
        <taxon>Eukaryota</taxon>
        <taxon>Fungi</taxon>
        <taxon>Dikarya</taxon>
        <taxon>Basidiomycota</taxon>
        <taxon>Agaricomycotina</taxon>
        <taxon>Agaricomycetes</taxon>
        <taxon>Agaricomycetidae</taxon>
        <taxon>Boletales</taxon>
        <taxon>Boletales incertae sedis</taxon>
        <taxon>Leucogyrophana</taxon>
    </lineage>
</organism>
<evidence type="ECO:0000313" key="2">
    <source>
        <dbReference type="EMBL" id="KIJ63243.1"/>
    </source>
</evidence>
<keyword evidence="3" id="KW-1185">Reference proteome</keyword>